<dbReference type="InterPro" id="IPR036770">
    <property type="entry name" value="Ankyrin_rpt-contain_sf"/>
</dbReference>
<organism evidence="1">
    <name type="scientific">Faunusvirus sp</name>
    <dbReference type="NCBI Taxonomy" id="2487766"/>
    <lineage>
        <taxon>Viruses</taxon>
        <taxon>Varidnaviria</taxon>
        <taxon>Bamfordvirae</taxon>
        <taxon>Nucleocytoviricota</taxon>
        <taxon>Megaviricetes</taxon>
        <taxon>Imitervirales</taxon>
        <taxon>Mimiviridae</taxon>
    </lineage>
</organism>
<accession>A0A3G4ZYL7</accession>
<dbReference type="Gene3D" id="1.25.40.20">
    <property type="entry name" value="Ankyrin repeat-containing domain"/>
    <property type="match status" value="1"/>
</dbReference>
<proteinExistence type="predicted"/>
<protein>
    <submittedName>
        <fullName evidence="1">Uncharacterized protein</fullName>
    </submittedName>
</protein>
<gene>
    <name evidence="1" type="ORF">Faunusvirus13_7</name>
</gene>
<dbReference type="SMART" id="SM00248">
    <property type="entry name" value="ANK"/>
    <property type="match status" value="4"/>
</dbReference>
<dbReference type="SUPFAM" id="SSF48403">
    <property type="entry name" value="Ankyrin repeat"/>
    <property type="match status" value="1"/>
</dbReference>
<name>A0A3G4ZYL7_9VIRU</name>
<evidence type="ECO:0000313" key="1">
    <source>
        <dbReference type="EMBL" id="AYV79414.1"/>
    </source>
</evidence>
<sequence length="243" mass="28743">MNAHRDEFVSLVCKYDEIGCLEYIDKYDDFYDAVMNNYCRQNMLQLTCTYKLTKVAIALIDRKCDLTHQNSDGFSALMYANYYGLLNVTKYIIDKCTDYTTRTTRYGLSEMMYLCNNRDATNVIKMIDRGYDIYYKNVDDRSLFTTATKFYFRNEQIIKKLIDIDTNFIKEFNTIYDDPKHKKDELYYDIAKYCTDKRDAYKCEIIVTMNDKSTTNALYQSFHTTYAVGLVDVICDFLISRKS</sequence>
<dbReference type="EMBL" id="MK072144">
    <property type="protein sequence ID" value="AYV79414.1"/>
    <property type="molecule type" value="Genomic_DNA"/>
</dbReference>
<dbReference type="InterPro" id="IPR002110">
    <property type="entry name" value="Ankyrin_rpt"/>
</dbReference>
<reference evidence="1" key="1">
    <citation type="submission" date="2018-10" db="EMBL/GenBank/DDBJ databases">
        <title>Hidden diversity of soil giant viruses.</title>
        <authorList>
            <person name="Schulz F."/>
            <person name="Alteio L."/>
            <person name="Goudeau D."/>
            <person name="Ryan E.M."/>
            <person name="Malmstrom R.R."/>
            <person name="Blanchard J."/>
            <person name="Woyke T."/>
        </authorList>
    </citation>
    <scope>NUCLEOTIDE SEQUENCE</scope>
    <source>
        <strain evidence="1">FNV1</strain>
    </source>
</reference>